<dbReference type="AlphaFoldDB" id="A0A840BK35"/>
<keyword evidence="3" id="KW-1185">Reference proteome</keyword>
<dbReference type="Pfam" id="PF04325">
    <property type="entry name" value="DUF465"/>
    <property type="match status" value="1"/>
</dbReference>
<evidence type="ECO:0008006" key="4">
    <source>
        <dbReference type="Google" id="ProtNLM"/>
    </source>
</evidence>
<dbReference type="Proteomes" id="UP000561045">
    <property type="component" value="Unassembled WGS sequence"/>
</dbReference>
<proteinExistence type="predicted"/>
<feature type="coiled-coil region" evidence="1">
    <location>
        <begin position="8"/>
        <end position="35"/>
    </location>
</feature>
<reference evidence="2 3" key="1">
    <citation type="submission" date="2020-08" db="EMBL/GenBank/DDBJ databases">
        <title>Genomic Encyclopedia of Type Strains, Phase IV (KMG-IV): sequencing the most valuable type-strain genomes for metagenomic binning, comparative biology and taxonomic classification.</title>
        <authorList>
            <person name="Goeker M."/>
        </authorList>
    </citation>
    <scope>NUCLEOTIDE SEQUENCE [LARGE SCALE GENOMIC DNA]</scope>
    <source>
        <strain evidence="2 3">DSM 106739</strain>
    </source>
</reference>
<keyword evidence="1" id="KW-0175">Coiled coil</keyword>
<dbReference type="InterPro" id="IPR007420">
    <property type="entry name" value="DUF465"/>
</dbReference>
<sequence length="70" mass="8186">MNDTFDSVTSLRARLDALLAEHRDLDEAISRLVELPPTDDLLIRRLKKRKLFVKDRILMIERMIEPDVPA</sequence>
<accession>A0A840BK35</accession>
<evidence type="ECO:0000256" key="1">
    <source>
        <dbReference type="SAM" id="Coils"/>
    </source>
</evidence>
<protein>
    <recommendedName>
        <fullName evidence="4">DUF465 domain-containing protein</fullName>
    </recommendedName>
</protein>
<organism evidence="2 3">
    <name type="scientific">Niveibacterium umoris</name>
    <dbReference type="NCBI Taxonomy" id="1193620"/>
    <lineage>
        <taxon>Bacteria</taxon>
        <taxon>Pseudomonadati</taxon>
        <taxon>Pseudomonadota</taxon>
        <taxon>Betaproteobacteria</taxon>
        <taxon>Rhodocyclales</taxon>
        <taxon>Rhodocyclaceae</taxon>
        <taxon>Niveibacterium</taxon>
    </lineage>
</organism>
<dbReference type="RefSeq" id="WP_183633184.1">
    <property type="nucleotide sequence ID" value="NZ_BAABLE010000011.1"/>
</dbReference>
<dbReference type="EMBL" id="JACIET010000001">
    <property type="protein sequence ID" value="MBB4011948.1"/>
    <property type="molecule type" value="Genomic_DNA"/>
</dbReference>
<evidence type="ECO:0000313" key="3">
    <source>
        <dbReference type="Proteomes" id="UP000561045"/>
    </source>
</evidence>
<evidence type="ECO:0000313" key="2">
    <source>
        <dbReference type="EMBL" id="MBB4011948.1"/>
    </source>
</evidence>
<dbReference type="InterPro" id="IPR038444">
    <property type="entry name" value="DUF465_sf"/>
</dbReference>
<name>A0A840BK35_9RHOO</name>
<gene>
    <name evidence="2" type="ORF">GGR36_001256</name>
</gene>
<comment type="caution">
    <text evidence="2">The sequence shown here is derived from an EMBL/GenBank/DDBJ whole genome shotgun (WGS) entry which is preliminary data.</text>
</comment>
<dbReference type="Gene3D" id="6.10.280.50">
    <property type="match status" value="1"/>
</dbReference>